<dbReference type="InterPro" id="IPR035965">
    <property type="entry name" value="PAS-like_dom_sf"/>
</dbReference>
<feature type="transmembrane region" description="Helical" evidence="8">
    <location>
        <begin position="82"/>
        <end position="98"/>
    </location>
</feature>
<dbReference type="GO" id="GO:0052621">
    <property type="term" value="F:diguanylate cyclase activity"/>
    <property type="evidence" value="ECO:0007669"/>
    <property type="project" value="UniProtKB-EC"/>
</dbReference>
<dbReference type="PROSITE" id="PS50112">
    <property type="entry name" value="PAS"/>
    <property type="match status" value="1"/>
</dbReference>
<dbReference type="GO" id="GO:0006355">
    <property type="term" value="P:regulation of DNA-templated transcription"/>
    <property type="evidence" value="ECO:0007669"/>
    <property type="project" value="InterPro"/>
</dbReference>
<keyword evidence="4 8" id="KW-0812">Transmembrane</keyword>
<dbReference type="InterPro" id="IPR029787">
    <property type="entry name" value="Nucleotide_cyclase"/>
</dbReference>
<dbReference type="InterPro" id="IPR001610">
    <property type="entry name" value="PAC"/>
</dbReference>
<organism evidence="12 13">
    <name type="scientific">Alloacidobacterium dinghuense</name>
    <dbReference type="NCBI Taxonomy" id="2763107"/>
    <lineage>
        <taxon>Bacteria</taxon>
        <taxon>Pseudomonadati</taxon>
        <taxon>Acidobacteriota</taxon>
        <taxon>Terriglobia</taxon>
        <taxon>Terriglobales</taxon>
        <taxon>Acidobacteriaceae</taxon>
        <taxon>Alloacidobacterium</taxon>
    </lineage>
</organism>
<feature type="transmembrane region" description="Helical" evidence="8">
    <location>
        <begin position="143"/>
        <end position="164"/>
    </location>
</feature>
<evidence type="ECO:0000256" key="7">
    <source>
        <dbReference type="ARBA" id="ARBA00034247"/>
    </source>
</evidence>
<dbReference type="InterPro" id="IPR013767">
    <property type="entry name" value="PAS_fold"/>
</dbReference>
<dbReference type="SMART" id="SM00086">
    <property type="entry name" value="PAC"/>
    <property type="match status" value="1"/>
</dbReference>
<dbReference type="NCBIfam" id="TIGR00254">
    <property type="entry name" value="GGDEF"/>
    <property type="match status" value="1"/>
</dbReference>
<dbReference type="InterPro" id="IPR000700">
    <property type="entry name" value="PAS-assoc_C"/>
</dbReference>
<feature type="transmembrane region" description="Helical" evidence="8">
    <location>
        <begin position="31"/>
        <end position="50"/>
    </location>
</feature>
<dbReference type="InterPro" id="IPR050469">
    <property type="entry name" value="Diguanylate_Cyclase"/>
</dbReference>
<keyword evidence="5 8" id="KW-1133">Transmembrane helix</keyword>
<evidence type="ECO:0000313" key="12">
    <source>
        <dbReference type="EMBL" id="QNI34391.1"/>
    </source>
</evidence>
<dbReference type="Proteomes" id="UP000515312">
    <property type="component" value="Chromosome"/>
</dbReference>
<feature type="transmembrane region" description="Helical" evidence="8">
    <location>
        <begin position="207"/>
        <end position="227"/>
    </location>
</feature>
<dbReference type="Gene3D" id="3.30.450.20">
    <property type="entry name" value="PAS domain"/>
    <property type="match status" value="1"/>
</dbReference>
<evidence type="ECO:0000256" key="2">
    <source>
        <dbReference type="ARBA" id="ARBA00012528"/>
    </source>
</evidence>
<dbReference type="FunFam" id="3.30.70.270:FF:000001">
    <property type="entry name" value="Diguanylate cyclase domain protein"/>
    <property type="match status" value="1"/>
</dbReference>
<feature type="domain" description="PAC" evidence="10">
    <location>
        <begin position="394"/>
        <end position="447"/>
    </location>
</feature>
<evidence type="ECO:0000256" key="1">
    <source>
        <dbReference type="ARBA" id="ARBA00004651"/>
    </source>
</evidence>
<dbReference type="SUPFAM" id="SSF55785">
    <property type="entry name" value="PYP-like sensor domain (PAS domain)"/>
    <property type="match status" value="1"/>
</dbReference>
<keyword evidence="13" id="KW-1185">Reference proteome</keyword>
<dbReference type="RefSeq" id="WP_186746529.1">
    <property type="nucleotide sequence ID" value="NZ_CP060394.1"/>
</dbReference>
<dbReference type="PANTHER" id="PTHR45138:SF9">
    <property type="entry name" value="DIGUANYLATE CYCLASE DGCM-RELATED"/>
    <property type="match status" value="1"/>
</dbReference>
<dbReference type="EC" id="2.7.7.65" evidence="2"/>
<dbReference type="PANTHER" id="PTHR45138">
    <property type="entry name" value="REGULATORY COMPONENTS OF SENSORY TRANSDUCTION SYSTEM"/>
    <property type="match status" value="1"/>
</dbReference>
<dbReference type="NCBIfam" id="TIGR00229">
    <property type="entry name" value="sensory_box"/>
    <property type="match status" value="1"/>
</dbReference>
<proteinExistence type="predicted"/>
<dbReference type="Pfam" id="PF05231">
    <property type="entry name" value="MASE1"/>
    <property type="match status" value="1"/>
</dbReference>
<name>A0A7G8BPC1_9BACT</name>
<accession>A0A7G8BPC1</accession>
<keyword evidence="3" id="KW-1003">Cell membrane</keyword>
<evidence type="ECO:0000256" key="4">
    <source>
        <dbReference type="ARBA" id="ARBA00022692"/>
    </source>
</evidence>
<gene>
    <name evidence="12" type="ORF">H7849_11145</name>
</gene>
<dbReference type="CDD" id="cd01949">
    <property type="entry name" value="GGDEF"/>
    <property type="match status" value="1"/>
</dbReference>
<dbReference type="Pfam" id="PF00990">
    <property type="entry name" value="GGDEF"/>
    <property type="match status" value="1"/>
</dbReference>
<feature type="transmembrane region" description="Helical" evidence="8">
    <location>
        <begin position="288"/>
        <end position="307"/>
    </location>
</feature>
<comment type="catalytic activity">
    <reaction evidence="7">
        <text>2 GTP = 3',3'-c-di-GMP + 2 diphosphate</text>
        <dbReference type="Rhea" id="RHEA:24898"/>
        <dbReference type="ChEBI" id="CHEBI:33019"/>
        <dbReference type="ChEBI" id="CHEBI:37565"/>
        <dbReference type="ChEBI" id="CHEBI:58805"/>
        <dbReference type="EC" id="2.7.7.65"/>
    </reaction>
</comment>
<feature type="transmembrane region" description="Helical" evidence="8">
    <location>
        <begin position="176"/>
        <end position="195"/>
    </location>
</feature>
<keyword evidence="6 8" id="KW-0472">Membrane</keyword>
<dbReference type="KEGG" id="adin:H7849_11145"/>
<dbReference type="SMART" id="SM00091">
    <property type="entry name" value="PAS"/>
    <property type="match status" value="1"/>
</dbReference>
<reference evidence="12 13" key="1">
    <citation type="submission" date="2020-08" db="EMBL/GenBank/DDBJ databases">
        <title>Edaphobacter telluris sp. nov. and Acidobacterium dinghuensis sp. nov., two acidobacteria isolated from forest soil.</title>
        <authorList>
            <person name="Fu J."/>
            <person name="Qiu L."/>
        </authorList>
    </citation>
    <scope>NUCLEOTIDE SEQUENCE [LARGE SCALE GENOMIC DNA]</scope>
    <source>
        <strain evidence="12">4Y35</strain>
    </source>
</reference>
<evidence type="ECO:0000256" key="8">
    <source>
        <dbReference type="SAM" id="Phobius"/>
    </source>
</evidence>
<feature type="transmembrane region" description="Helical" evidence="8">
    <location>
        <begin position="56"/>
        <end position="75"/>
    </location>
</feature>
<sequence length="626" mass="69142">MHVFEGSLSFMAFPVVAFTRKDGQKLSMRRLAVLALILASLSTTTSLLNLQSWHSGGITILWPSNGFLAGALLCVRRRHWPAYLAVGFLVDLGINLSLATPSWVAVYLALCNMVEALLAGTLLYRTIAPNPDLTQRKQLTRFLLYGVVVAPAVASLMATLVFGRQGRHIMSHIHTFQWWFTADALGMAVMIPLYLSFARRKLFLGRSWWEIVGVFALLCGSAVAVFWQTQAPLLFALLLGLLMIGVRLGLAGSALGLLVVSIIGGFFTTAGRGPLALMQNVSLTTRELTLQAFIAFSMLMLYILEVLRAEGYRLQEGLRVSEARFRLLAVSSRDAILLVNLEAKVMYASPAVTEMLGWETEQTLGLSYREAFHPEDITVAESVFKDTREGRHPGMFQFRCRKKDGSYLWMEASLRLYRDSSANDATGFVVVMRDISLRKAAEDELQRAFRMVEALASVDGLTGIANRRRFDEVLQSEWRRAQRDRTPCSVLLMDLDHFKNYNDIYGHIPGDRCLRQMAEAATQVSRRPADLVARYGGEEFAVILPDTSCEGAIAIAEEVRSAVEQLQVPHSGNPHGIVTVSIGCATQVPPVDGDLSELLKAADSALYVAKSLGRNRVDAALPVLLP</sequence>
<dbReference type="InterPro" id="IPR000014">
    <property type="entry name" value="PAS"/>
</dbReference>
<comment type="subcellular location">
    <subcellularLocation>
        <location evidence="1">Cell membrane</location>
        <topology evidence="1">Multi-pass membrane protein</topology>
    </subcellularLocation>
</comment>
<dbReference type="InterPro" id="IPR000160">
    <property type="entry name" value="GGDEF_dom"/>
</dbReference>
<dbReference type="InterPro" id="IPR007895">
    <property type="entry name" value="MASE1"/>
</dbReference>
<feature type="transmembrane region" description="Helical" evidence="8">
    <location>
        <begin position="104"/>
        <end position="123"/>
    </location>
</feature>
<evidence type="ECO:0000259" key="11">
    <source>
        <dbReference type="PROSITE" id="PS50887"/>
    </source>
</evidence>
<feature type="domain" description="PAS" evidence="9">
    <location>
        <begin position="321"/>
        <end position="391"/>
    </location>
</feature>
<evidence type="ECO:0000256" key="3">
    <source>
        <dbReference type="ARBA" id="ARBA00022475"/>
    </source>
</evidence>
<dbReference type="GO" id="GO:0043709">
    <property type="term" value="P:cell adhesion involved in single-species biofilm formation"/>
    <property type="evidence" value="ECO:0007669"/>
    <property type="project" value="TreeGrafter"/>
</dbReference>
<dbReference type="EMBL" id="CP060394">
    <property type="protein sequence ID" value="QNI34391.1"/>
    <property type="molecule type" value="Genomic_DNA"/>
</dbReference>
<dbReference type="Pfam" id="PF00989">
    <property type="entry name" value="PAS"/>
    <property type="match status" value="1"/>
</dbReference>
<dbReference type="SMART" id="SM00267">
    <property type="entry name" value="GGDEF"/>
    <property type="match status" value="1"/>
</dbReference>
<feature type="domain" description="GGDEF" evidence="11">
    <location>
        <begin position="486"/>
        <end position="622"/>
    </location>
</feature>
<dbReference type="AlphaFoldDB" id="A0A7G8BPC1"/>
<dbReference type="PROSITE" id="PS50887">
    <property type="entry name" value="GGDEF"/>
    <property type="match status" value="1"/>
</dbReference>
<evidence type="ECO:0000259" key="9">
    <source>
        <dbReference type="PROSITE" id="PS50112"/>
    </source>
</evidence>
<evidence type="ECO:0000259" key="10">
    <source>
        <dbReference type="PROSITE" id="PS50113"/>
    </source>
</evidence>
<dbReference type="GO" id="GO:1902201">
    <property type="term" value="P:negative regulation of bacterial-type flagellum-dependent cell motility"/>
    <property type="evidence" value="ECO:0007669"/>
    <property type="project" value="TreeGrafter"/>
</dbReference>
<dbReference type="SUPFAM" id="SSF55073">
    <property type="entry name" value="Nucleotide cyclase"/>
    <property type="match status" value="1"/>
</dbReference>
<dbReference type="GO" id="GO:0005886">
    <property type="term" value="C:plasma membrane"/>
    <property type="evidence" value="ECO:0007669"/>
    <property type="project" value="UniProtKB-SubCell"/>
</dbReference>
<dbReference type="PROSITE" id="PS50113">
    <property type="entry name" value="PAC"/>
    <property type="match status" value="1"/>
</dbReference>
<dbReference type="CDD" id="cd00130">
    <property type="entry name" value="PAS"/>
    <property type="match status" value="1"/>
</dbReference>
<dbReference type="InterPro" id="IPR043128">
    <property type="entry name" value="Rev_trsase/Diguanyl_cyclase"/>
</dbReference>
<evidence type="ECO:0000256" key="5">
    <source>
        <dbReference type="ARBA" id="ARBA00022989"/>
    </source>
</evidence>
<evidence type="ECO:0000313" key="13">
    <source>
        <dbReference type="Proteomes" id="UP000515312"/>
    </source>
</evidence>
<protein>
    <recommendedName>
        <fullName evidence="2">diguanylate cyclase</fullName>
        <ecNumber evidence="2">2.7.7.65</ecNumber>
    </recommendedName>
</protein>
<dbReference type="Gene3D" id="3.30.70.270">
    <property type="match status" value="1"/>
</dbReference>
<evidence type="ECO:0000256" key="6">
    <source>
        <dbReference type="ARBA" id="ARBA00023136"/>
    </source>
</evidence>